<organism evidence="2 3">
    <name type="scientific">Paenibacillus hunanensis</name>
    <dbReference type="NCBI Taxonomy" id="539262"/>
    <lineage>
        <taxon>Bacteria</taxon>
        <taxon>Bacillati</taxon>
        <taxon>Bacillota</taxon>
        <taxon>Bacilli</taxon>
        <taxon>Bacillales</taxon>
        <taxon>Paenibacillaceae</taxon>
        <taxon>Paenibacillus</taxon>
    </lineage>
</organism>
<proteinExistence type="predicted"/>
<feature type="transmembrane region" description="Helical" evidence="1">
    <location>
        <begin position="248"/>
        <end position="265"/>
    </location>
</feature>
<feature type="transmembrane region" description="Helical" evidence="1">
    <location>
        <begin position="14"/>
        <end position="36"/>
    </location>
</feature>
<protein>
    <recommendedName>
        <fullName evidence="4">DUF4239 domain-containing protein</fullName>
    </recommendedName>
</protein>
<comment type="caution">
    <text evidence="2">The sequence shown here is derived from an EMBL/GenBank/DDBJ whole genome shotgun (WGS) entry which is preliminary data.</text>
</comment>
<keyword evidence="1" id="KW-1133">Transmembrane helix</keyword>
<evidence type="ECO:0000313" key="3">
    <source>
        <dbReference type="Proteomes" id="UP001185028"/>
    </source>
</evidence>
<keyword evidence="3" id="KW-1185">Reference proteome</keyword>
<evidence type="ECO:0008006" key="4">
    <source>
        <dbReference type="Google" id="ProtNLM"/>
    </source>
</evidence>
<dbReference type="RefSeq" id="WP_188775802.1">
    <property type="nucleotide sequence ID" value="NZ_BMMB01000005.1"/>
</dbReference>
<feature type="transmembrane region" description="Helical" evidence="1">
    <location>
        <begin position="190"/>
        <end position="212"/>
    </location>
</feature>
<keyword evidence="1" id="KW-0472">Membrane</keyword>
<gene>
    <name evidence="2" type="ORF">JOC58_001966</name>
</gene>
<keyword evidence="1" id="KW-0812">Transmembrane</keyword>
<evidence type="ECO:0000256" key="1">
    <source>
        <dbReference type="SAM" id="Phobius"/>
    </source>
</evidence>
<reference evidence="2 3" key="1">
    <citation type="submission" date="2023-07" db="EMBL/GenBank/DDBJ databases">
        <title>Genomic Encyclopedia of Type Strains, Phase IV (KMG-IV): sequencing the most valuable type-strain genomes for metagenomic binning, comparative biology and taxonomic classification.</title>
        <authorList>
            <person name="Goeker M."/>
        </authorList>
    </citation>
    <scope>NUCLEOTIDE SEQUENCE [LARGE SCALE GENOMIC DNA]</scope>
    <source>
        <strain evidence="2 3">DSM 22170</strain>
    </source>
</reference>
<dbReference type="EMBL" id="JAVDQH010000006">
    <property type="protein sequence ID" value="MDR6244073.1"/>
    <property type="molecule type" value="Genomic_DNA"/>
</dbReference>
<feature type="transmembrane region" description="Helical" evidence="1">
    <location>
        <begin position="161"/>
        <end position="178"/>
    </location>
</feature>
<evidence type="ECO:0000313" key="2">
    <source>
        <dbReference type="EMBL" id="MDR6244073.1"/>
    </source>
</evidence>
<sequence>MEALQLTLFQQSPAVLIGALIAALALLAGVYGFSAAQRRRAERERMRRIETSLDYWTRAAGHLYPLISPDPSSPRRAQPAASELPLMAERILACKAAPYADQELIERIDHYLDKRDRQSMLLLYRTLEMQISRLTRERRSLLARGEQPHWGILFGLMLRPLLPFIALLLEGALLLYSLDDIHNAYVAGPPFPFFAILRFISCTAALLLLYGVLSAGFRESGRRASFVIMALLIAAISLLHLLGLSAAPYILIVQVLVFIVGFRFTREPKRKERPYAGEYE</sequence>
<name>A0ABU1J0R2_9BACL</name>
<dbReference type="Proteomes" id="UP001185028">
    <property type="component" value="Unassembled WGS sequence"/>
</dbReference>
<accession>A0ABU1J0R2</accession>
<feature type="transmembrane region" description="Helical" evidence="1">
    <location>
        <begin position="224"/>
        <end position="242"/>
    </location>
</feature>